<dbReference type="KEGG" id="rpc:RPC_1162"/>
<dbReference type="eggNOG" id="COG0111">
    <property type="taxonomic scope" value="Bacteria"/>
</dbReference>
<dbReference type="Pfam" id="PF00389">
    <property type="entry name" value="2-Hacid_dh"/>
    <property type="match status" value="1"/>
</dbReference>
<dbReference type="PROSITE" id="PS00671">
    <property type="entry name" value="D_2_HYDROXYACID_DH_3"/>
    <property type="match status" value="1"/>
</dbReference>
<evidence type="ECO:0000256" key="1">
    <source>
        <dbReference type="ARBA" id="ARBA00005854"/>
    </source>
</evidence>
<evidence type="ECO:0000313" key="7">
    <source>
        <dbReference type="EMBL" id="ABD86725.1"/>
    </source>
</evidence>
<sequence length="321" mass="33571">MAFTVVSLGGPVAPEGEEMLREAGVTSLHTGTYPAKGEAVDLLSRAGADAIIVRLVERIDADLMKASPNLKVVAKHGAGTNDIDLAAAKALGVPVLAAVGANAHSVAEHAFMLMLALIKDVRNQDAYVRGGGWDKKGYRGRELRGRVLGLVGIGMIGRALAAMVQPIGMTTIAYDPFAPAAAFGPHARRVDSLDELLAQSDVVSLHCPLTPQTQNLIGVREFGLMKPSALLINTARGEVVDEPALVGALTSGRIAAAGLDSFAVEPPAKDNPLWALPNVIVTPHCGGVTEEARREVSLMTVRNVLALLQGGAVDQHCLVNR</sequence>
<proteinExistence type="inferred from homology"/>
<dbReference type="SUPFAM" id="SSF52283">
    <property type="entry name" value="Formate/glycerate dehydrogenase catalytic domain-like"/>
    <property type="match status" value="1"/>
</dbReference>
<gene>
    <name evidence="7" type="ordered locus">RPC_1162</name>
</gene>
<evidence type="ECO:0000256" key="3">
    <source>
        <dbReference type="ARBA" id="ARBA00023027"/>
    </source>
</evidence>
<protein>
    <submittedName>
        <fullName evidence="7">D-isomer specific 2-hydroxyacid dehydrogenase, NAD-binding</fullName>
    </submittedName>
</protein>
<dbReference type="PANTHER" id="PTHR42789">
    <property type="entry name" value="D-ISOMER SPECIFIC 2-HYDROXYACID DEHYDROGENASE FAMILY PROTEIN (AFU_ORTHOLOGUE AFUA_6G10090)"/>
    <property type="match status" value="1"/>
</dbReference>
<evidence type="ECO:0000256" key="4">
    <source>
        <dbReference type="RuleBase" id="RU003719"/>
    </source>
</evidence>
<keyword evidence="3" id="KW-0520">NAD</keyword>
<dbReference type="InterPro" id="IPR050857">
    <property type="entry name" value="D-2-hydroxyacid_DH"/>
</dbReference>
<dbReference type="GO" id="GO:0016616">
    <property type="term" value="F:oxidoreductase activity, acting on the CH-OH group of donors, NAD or NADP as acceptor"/>
    <property type="evidence" value="ECO:0007669"/>
    <property type="project" value="InterPro"/>
</dbReference>
<dbReference type="PROSITE" id="PS00670">
    <property type="entry name" value="D_2_HYDROXYACID_DH_2"/>
    <property type="match status" value="1"/>
</dbReference>
<organism evidence="7">
    <name type="scientific">Rhodopseudomonas palustris (strain BisB18)</name>
    <dbReference type="NCBI Taxonomy" id="316056"/>
    <lineage>
        <taxon>Bacteria</taxon>
        <taxon>Pseudomonadati</taxon>
        <taxon>Pseudomonadota</taxon>
        <taxon>Alphaproteobacteria</taxon>
        <taxon>Hyphomicrobiales</taxon>
        <taxon>Nitrobacteraceae</taxon>
        <taxon>Rhodopseudomonas</taxon>
    </lineage>
</organism>
<comment type="similarity">
    <text evidence="1 4">Belongs to the D-isomer specific 2-hydroxyacid dehydrogenase family.</text>
</comment>
<dbReference type="InterPro" id="IPR006139">
    <property type="entry name" value="D-isomer_2_OHA_DH_cat_dom"/>
</dbReference>
<reference evidence="7" key="1">
    <citation type="submission" date="2006-03" db="EMBL/GenBank/DDBJ databases">
        <title>Complete sequence of Rhodopseudomonas palustris BisB18.</title>
        <authorList>
            <consortium name="US DOE Joint Genome Institute"/>
            <person name="Copeland A."/>
            <person name="Lucas S."/>
            <person name="Lapidus A."/>
            <person name="Barry K."/>
            <person name="Detter J.C."/>
            <person name="Glavina del Rio T."/>
            <person name="Hammon N."/>
            <person name="Israni S."/>
            <person name="Dalin E."/>
            <person name="Tice H."/>
            <person name="Pitluck S."/>
            <person name="Chain P."/>
            <person name="Malfatti S."/>
            <person name="Shin M."/>
            <person name="Vergez L."/>
            <person name="Schmutz J."/>
            <person name="Larimer F."/>
            <person name="Land M."/>
            <person name="Hauser L."/>
            <person name="Pelletier D.A."/>
            <person name="Kyrpides N."/>
            <person name="Anderson I."/>
            <person name="Oda Y."/>
            <person name="Harwood C.S."/>
            <person name="Richardson P."/>
        </authorList>
    </citation>
    <scope>NUCLEOTIDE SEQUENCE [LARGE SCALE GENOMIC DNA]</scope>
    <source>
        <strain evidence="7">BisB18</strain>
    </source>
</reference>
<dbReference type="RefSeq" id="WP_011471630.1">
    <property type="nucleotide sequence ID" value="NC_007925.1"/>
</dbReference>
<feature type="domain" description="D-isomer specific 2-hydroxyacid dehydrogenase NAD-binding" evidence="6">
    <location>
        <begin position="111"/>
        <end position="286"/>
    </location>
</feature>
<evidence type="ECO:0000259" key="5">
    <source>
        <dbReference type="Pfam" id="PF00389"/>
    </source>
</evidence>
<dbReference type="Pfam" id="PF02826">
    <property type="entry name" value="2-Hacid_dh_C"/>
    <property type="match status" value="1"/>
</dbReference>
<feature type="domain" description="D-isomer specific 2-hydroxyacid dehydrogenase catalytic" evidence="5">
    <location>
        <begin position="11"/>
        <end position="313"/>
    </location>
</feature>
<dbReference type="GO" id="GO:0051287">
    <property type="term" value="F:NAD binding"/>
    <property type="evidence" value="ECO:0007669"/>
    <property type="project" value="InterPro"/>
</dbReference>
<evidence type="ECO:0000259" key="6">
    <source>
        <dbReference type="Pfam" id="PF02826"/>
    </source>
</evidence>
<dbReference type="AlphaFoldDB" id="Q21A61"/>
<keyword evidence="2 4" id="KW-0560">Oxidoreductase</keyword>
<dbReference type="STRING" id="316056.RPC_1162"/>
<dbReference type="PANTHER" id="PTHR42789:SF1">
    <property type="entry name" value="D-ISOMER SPECIFIC 2-HYDROXYACID DEHYDROGENASE FAMILY PROTEIN (AFU_ORTHOLOGUE AFUA_6G10090)"/>
    <property type="match status" value="1"/>
</dbReference>
<dbReference type="FunFam" id="3.40.50.720:FF:000203">
    <property type="entry name" value="D-3-phosphoglycerate dehydrogenase (SerA)"/>
    <property type="match status" value="1"/>
</dbReference>
<accession>Q21A61</accession>
<dbReference type="SUPFAM" id="SSF51735">
    <property type="entry name" value="NAD(P)-binding Rossmann-fold domains"/>
    <property type="match status" value="1"/>
</dbReference>
<dbReference type="InterPro" id="IPR036291">
    <property type="entry name" value="NAD(P)-bd_dom_sf"/>
</dbReference>
<dbReference type="EMBL" id="CP000301">
    <property type="protein sequence ID" value="ABD86725.1"/>
    <property type="molecule type" value="Genomic_DNA"/>
</dbReference>
<dbReference type="Gene3D" id="3.40.50.720">
    <property type="entry name" value="NAD(P)-binding Rossmann-like Domain"/>
    <property type="match status" value="2"/>
</dbReference>
<evidence type="ECO:0000256" key="2">
    <source>
        <dbReference type="ARBA" id="ARBA00023002"/>
    </source>
</evidence>
<name>Q21A61_RHOPB</name>
<dbReference type="HOGENOM" id="CLU_019796_1_3_5"/>
<dbReference type="InterPro" id="IPR029753">
    <property type="entry name" value="D-isomer_DH_CS"/>
</dbReference>
<dbReference type="OrthoDB" id="9793626at2"/>
<dbReference type="InterPro" id="IPR006140">
    <property type="entry name" value="D-isomer_DH_NAD-bd"/>
</dbReference>
<dbReference type="CDD" id="cd12173">
    <property type="entry name" value="PGDH_4"/>
    <property type="match status" value="1"/>
</dbReference>